<evidence type="ECO:0000313" key="3">
    <source>
        <dbReference type="EMBL" id="KAG9453779.1"/>
    </source>
</evidence>
<dbReference type="Gene3D" id="3.40.30.10">
    <property type="entry name" value="Glutaredoxin"/>
    <property type="match status" value="1"/>
</dbReference>
<sequence length="329" mass="36569">MAKGKFEAVMPASLVSHDSEAPTPFDDMNKKLEPVLPPVASPETDQALTIGDKSGKLESDSAPLDGETEPPGWREKGKPEAPPDSQSQSVTVEEGRRKAEVRPIPLGSSSPPLGFFNGTSRLYVSYKCPYAQRPWIVRNYKGLRDTIRLVALDLQDRPSWFKDIHPPNKVPALEHNNQVIGESLDLVKYIDAHFDGPPLLPDDPSKREYAEELISYSNTYTKTILGSFASKGNPEDDAGPSLDFVETSLSKYDDGPFFLGQFSMVDIVYITITALADLVLGDVKKYDITTGRPRLAKWIEELEKMQAYVDTKPVPQEMLDLIKKKFLGK</sequence>
<dbReference type="PROSITE" id="PS50404">
    <property type="entry name" value="GST_NTER"/>
    <property type="match status" value="1"/>
</dbReference>
<keyword evidence="4" id="KW-1185">Reference proteome</keyword>
<dbReference type="SUPFAM" id="SSF47616">
    <property type="entry name" value="GST C-terminal domain-like"/>
    <property type="match status" value="1"/>
</dbReference>
<dbReference type="SUPFAM" id="SSF52833">
    <property type="entry name" value="Thioredoxin-like"/>
    <property type="match status" value="1"/>
</dbReference>
<dbReference type="PANTHER" id="PTHR44328:SF16">
    <property type="entry name" value="PROTEIN IN2-1 HOMOLOG B"/>
    <property type="match status" value="1"/>
</dbReference>
<dbReference type="EMBL" id="JAINDJ010000003">
    <property type="protein sequence ID" value="KAG9453779.1"/>
    <property type="molecule type" value="Genomic_DNA"/>
</dbReference>
<dbReference type="PANTHER" id="PTHR44328">
    <property type="entry name" value="GLUTATHIONE S-TRANSFERASE L1"/>
    <property type="match status" value="1"/>
</dbReference>
<dbReference type="GO" id="GO:0004364">
    <property type="term" value="F:glutathione transferase activity"/>
    <property type="evidence" value="ECO:0007669"/>
    <property type="project" value="InterPro"/>
</dbReference>
<feature type="compositionally biased region" description="Basic and acidic residues" evidence="1">
    <location>
        <begin position="72"/>
        <end position="81"/>
    </location>
</feature>
<dbReference type="Gene3D" id="1.20.1050.10">
    <property type="match status" value="1"/>
</dbReference>
<name>A0AAV7EYW7_ARIFI</name>
<feature type="domain" description="GST N-terminal" evidence="2">
    <location>
        <begin position="118"/>
        <end position="198"/>
    </location>
</feature>
<dbReference type="Pfam" id="PF13410">
    <property type="entry name" value="GST_C_2"/>
    <property type="match status" value="1"/>
</dbReference>
<organism evidence="3 4">
    <name type="scientific">Aristolochia fimbriata</name>
    <name type="common">White veined hardy Dutchman's pipe vine</name>
    <dbReference type="NCBI Taxonomy" id="158543"/>
    <lineage>
        <taxon>Eukaryota</taxon>
        <taxon>Viridiplantae</taxon>
        <taxon>Streptophyta</taxon>
        <taxon>Embryophyta</taxon>
        <taxon>Tracheophyta</taxon>
        <taxon>Spermatophyta</taxon>
        <taxon>Magnoliopsida</taxon>
        <taxon>Magnoliidae</taxon>
        <taxon>Piperales</taxon>
        <taxon>Aristolochiaceae</taxon>
        <taxon>Aristolochia</taxon>
    </lineage>
</organism>
<dbReference type="AlphaFoldDB" id="A0AAV7EYW7"/>
<dbReference type="InterPro" id="IPR036282">
    <property type="entry name" value="Glutathione-S-Trfase_C_sf"/>
</dbReference>
<evidence type="ECO:0000313" key="4">
    <source>
        <dbReference type="Proteomes" id="UP000825729"/>
    </source>
</evidence>
<dbReference type="InterPro" id="IPR004045">
    <property type="entry name" value="Glutathione_S-Trfase_N"/>
</dbReference>
<evidence type="ECO:0000256" key="1">
    <source>
        <dbReference type="SAM" id="MobiDB-lite"/>
    </source>
</evidence>
<gene>
    <name evidence="3" type="ORF">H6P81_006683</name>
</gene>
<dbReference type="Proteomes" id="UP000825729">
    <property type="component" value="Unassembled WGS sequence"/>
</dbReference>
<dbReference type="InterPro" id="IPR044629">
    <property type="entry name" value="GSTL1/2/3"/>
</dbReference>
<dbReference type="InterPro" id="IPR036249">
    <property type="entry name" value="Thioredoxin-like_sf"/>
</dbReference>
<dbReference type="SFLD" id="SFLDG00358">
    <property type="entry name" value="Main_(cytGST)"/>
    <property type="match status" value="1"/>
</dbReference>
<protein>
    <recommendedName>
        <fullName evidence="2">GST N-terminal domain-containing protein</fullName>
    </recommendedName>
</protein>
<proteinExistence type="predicted"/>
<evidence type="ECO:0000259" key="2">
    <source>
        <dbReference type="PROSITE" id="PS50404"/>
    </source>
</evidence>
<accession>A0AAV7EYW7</accession>
<dbReference type="SFLD" id="SFLDS00019">
    <property type="entry name" value="Glutathione_Transferase_(cytos"/>
    <property type="match status" value="1"/>
</dbReference>
<comment type="caution">
    <text evidence="3">The sequence shown here is derived from an EMBL/GenBank/DDBJ whole genome shotgun (WGS) entry which is preliminary data.</text>
</comment>
<feature type="region of interest" description="Disordered" evidence="1">
    <location>
        <begin position="1"/>
        <end position="109"/>
    </location>
</feature>
<dbReference type="Pfam" id="PF13417">
    <property type="entry name" value="GST_N_3"/>
    <property type="match status" value="1"/>
</dbReference>
<dbReference type="FunFam" id="3.40.30.10:FF:000091">
    <property type="entry name" value="Glutathione S-transferase L2, chloroplastic"/>
    <property type="match status" value="1"/>
</dbReference>
<dbReference type="InterPro" id="IPR040079">
    <property type="entry name" value="Glutathione_S-Trfase"/>
</dbReference>
<reference evidence="3 4" key="1">
    <citation type="submission" date="2021-07" db="EMBL/GenBank/DDBJ databases">
        <title>The Aristolochia fimbriata genome: insights into angiosperm evolution, floral development and chemical biosynthesis.</title>
        <authorList>
            <person name="Jiao Y."/>
        </authorList>
    </citation>
    <scope>NUCLEOTIDE SEQUENCE [LARGE SCALE GENOMIC DNA]</scope>
    <source>
        <strain evidence="3">IBCAS-2021</strain>
        <tissue evidence="3">Leaf</tissue>
    </source>
</reference>